<accession>A0A0B6YVA8</accession>
<protein>
    <submittedName>
        <fullName evidence="1">Uncharacterized protein</fullName>
    </submittedName>
</protein>
<feature type="non-terminal residue" evidence="1">
    <location>
        <position position="1"/>
    </location>
</feature>
<sequence length="116" mass="12034">PNQAASVGNSPPVIQANGNPLHLLTYSRPGQANYGPAFVHSGASSPPVQPHGPAVTFAPATGAVTFTRSTSVIASPEGEVDEDEIEARLPRLSQLLTEGENSSVIESDAARDFRAD</sequence>
<evidence type="ECO:0000313" key="1">
    <source>
        <dbReference type="EMBL" id="CEK60269.1"/>
    </source>
</evidence>
<feature type="non-terminal residue" evidence="1">
    <location>
        <position position="116"/>
    </location>
</feature>
<gene>
    <name evidence="1" type="primary">ORF38929</name>
</gene>
<reference evidence="1" key="1">
    <citation type="submission" date="2014-12" db="EMBL/GenBank/DDBJ databases">
        <title>Insight into the proteome of Arion vulgaris.</title>
        <authorList>
            <person name="Aradska J."/>
            <person name="Bulat T."/>
            <person name="Smidak R."/>
            <person name="Sarate P."/>
            <person name="Gangsoo J."/>
            <person name="Sialana F."/>
            <person name="Bilban M."/>
            <person name="Lubec G."/>
        </authorList>
    </citation>
    <scope>NUCLEOTIDE SEQUENCE</scope>
    <source>
        <tissue evidence="1">Skin</tissue>
    </source>
</reference>
<organism evidence="1">
    <name type="scientific">Arion vulgaris</name>
    <dbReference type="NCBI Taxonomy" id="1028688"/>
    <lineage>
        <taxon>Eukaryota</taxon>
        <taxon>Metazoa</taxon>
        <taxon>Spiralia</taxon>
        <taxon>Lophotrochozoa</taxon>
        <taxon>Mollusca</taxon>
        <taxon>Gastropoda</taxon>
        <taxon>Heterobranchia</taxon>
        <taxon>Euthyneura</taxon>
        <taxon>Panpulmonata</taxon>
        <taxon>Eupulmonata</taxon>
        <taxon>Stylommatophora</taxon>
        <taxon>Helicina</taxon>
        <taxon>Arionoidea</taxon>
        <taxon>Arionidae</taxon>
        <taxon>Arion</taxon>
    </lineage>
</organism>
<name>A0A0B6YVA8_9EUPU</name>
<proteinExistence type="predicted"/>
<dbReference type="EMBL" id="HACG01013404">
    <property type="protein sequence ID" value="CEK60269.1"/>
    <property type="molecule type" value="Transcribed_RNA"/>
</dbReference>
<dbReference type="AlphaFoldDB" id="A0A0B6YVA8"/>